<gene>
    <name evidence="2" type="ORF">B9G79_00730</name>
</gene>
<dbReference type="InterPro" id="IPR022496">
    <property type="entry name" value="T6A_TsaB"/>
</dbReference>
<dbReference type="OrthoDB" id="9782405at2"/>
<dbReference type="CDD" id="cd24032">
    <property type="entry name" value="ASKHA_NBD_TsaB"/>
    <property type="match status" value="1"/>
</dbReference>
<dbReference type="EMBL" id="CP020946">
    <property type="protein sequence ID" value="ASD62189.1"/>
    <property type="molecule type" value="Genomic_DNA"/>
</dbReference>
<reference evidence="2 3" key="1">
    <citation type="submission" date="2017-04" db="EMBL/GenBank/DDBJ databases">
        <title>Whole genome sequence of Bdellovibrio bacteriovorus strain SSB218315.</title>
        <authorList>
            <person name="Oyedara O."/>
            <person name="Rodriguez-Perez M.A."/>
        </authorList>
    </citation>
    <scope>NUCLEOTIDE SEQUENCE [LARGE SCALE GENOMIC DNA]</scope>
    <source>
        <strain evidence="2 3">SSB218315</strain>
    </source>
</reference>
<dbReference type="PANTHER" id="PTHR11735">
    <property type="entry name" value="TRNA N6-ADENOSINE THREONYLCARBAMOYLTRANSFERASE"/>
    <property type="match status" value="1"/>
</dbReference>
<proteinExistence type="predicted"/>
<evidence type="ECO:0000313" key="3">
    <source>
        <dbReference type="Proteomes" id="UP000197003"/>
    </source>
</evidence>
<feature type="domain" description="Gcp-like" evidence="1">
    <location>
        <begin position="32"/>
        <end position="223"/>
    </location>
</feature>
<dbReference type="InterPro" id="IPR043129">
    <property type="entry name" value="ATPase_NBD"/>
</dbReference>
<dbReference type="Proteomes" id="UP000197003">
    <property type="component" value="Chromosome"/>
</dbReference>
<dbReference type="RefSeq" id="WP_088563848.1">
    <property type="nucleotide sequence ID" value="NZ_CP020946.1"/>
</dbReference>
<keyword evidence="2" id="KW-0808">Transferase</keyword>
<dbReference type="AlphaFoldDB" id="A0A1Z3N403"/>
<dbReference type="NCBIfam" id="TIGR03725">
    <property type="entry name" value="T6A_YeaZ"/>
    <property type="match status" value="1"/>
</dbReference>
<name>A0A1Z3N403_BDEBC</name>
<evidence type="ECO:0000313" key="2">
    <source>
        <dbReference type="EMBL" id="ASD62189.1"/>
    </source>
</evidence>
<dbReference type="SUPFAM" id="SSF53067">
    <property type="entry name" value="Actin-like ATPase domain"/>
    <property type="match status" value="2"/>
</dbReference>
<dbReference type="Pfam" id="PF00814">
    <property type="entry name" value="TsaD"/>
    <property type="match status" value="1"/>
</dbReference>
<dbReference type="GO" id="GO:0005829">
    <property type="term" value="C:cytosol"/>
    <property type="evidence" value="ECO:0007669"/>
    <property type="project" value="TreeGrafter"/>
</dbReference>
<dbReference type="InterPro" id="IPR000905">
    <property type="entry name" value="Gcp-like_dom"/>
</dbReference>
<protein>
    <submittedName>
        <fullName evidence="2">tRNA (Adenosine(37)-N6)-threonylcarbamoyltransferase complex dimerization subunit type 1 TsaB</fullName>
    </submittedName>
</protein>
<evidence type="ECO:0000259" key="1">
    <source>
        <dbReference type="Pfam" id="PF00814"/>
    </source>
</evidence>
<dbReference type="PANTHER" id="PTHR11735:SF11">
    <property type="entry name" value="TRNA THREONYLCARBAMOYLADENOSINE BIOSYNTHESIS PROTEIN TSAB"/>
    <property type="match status" value="1"/>
</dbReference>
<dbReference type="GO" id="GO:0016740">
    <property type="term" value="F:transferase activity"/>
    <property type="evidence" value="ECO:0007669"/>
    <property type="project" value="UniProtKB-KW"/>
</dbReference>
<dbReference type="GO" id="GO:0002949">
    <property type="term" value="P:tRNA threonylcarbamoyladenosine modification"/>
    <property type="evidence" value="ECO:0007669"/>
    <property type="project" value="InterPro"/>
</dbReference>
<organism evidence="2 3">
    <name type="scientific">Bdellovibrio bacteriovorus</name>
    <dbReference type="NCBI Taxonomy" id="959"/>
    <lineage>
        <taxon>Bacteria</taxon>
        <taxon>Pseudomonadati</taxon>
        <taxon>Bdellovibrionota</taxon>
        <taxon>Bdellovibrionia</taxon>
        <taxon>Bdellovibrionales</taxon>
        <taxon>Pseudobdellovibrionaceae</taxon>
        <taxon>Bdellovibrio</taxon>
    </lineage>
</organism>
<dbReference type="Gene3D" id="3.30.420.40">
    <property type="match status" value="2"/>
</dbReference>
<accession>A0A1Z3N403</accession>
<sequence>MKVLAMETSTAVGGVAIIVDGNIVAEETTLRQKTHSEIISPFTENCLLKAGLKLEDIDVFAVGQGPGSFTGIRVAANAGKTFSYSFNKPLVTIDSLILLAERARGSDKPVLAIINAYKNMVYTGLFDMSGEEPKYLKGPAAIPVRELSQHISQDVLVVGDGWEAYHEYFPEELAKKMHRDSGLPDYPLATTLGLMAEARAKKGQTLDWKSFVPLYIRASEAEETKKGILISPLK</sequence>